<feature type="active site" evidence="6">
    <location>
        <position position="78"/>
    </location>
</feature>
<dbReference type="GO" id="GO:0009307">
    <property type="term" value="P:DNA restriction-modification system"/>
    <property type="evidence" value="ECO:0007669"/>
    <property type="project" value="UniProtKB-KW"/>
</dbReference>
<dbReference type="GO" id="GO:0003677">
    <property type="term" value="F:DNA binding"/>
    <property type="evidence" value="ECO:0007669"/>
    <property type="project" value="TreeGrafter"/>
</dbReference>
<dbReference type="InterPro" id="IPR050390">
    <property type="entry name" value="C5-Methyltransferase"/>
</dbReference>
<evidence type="ECO:0000256" key="5">
    <source>
        <dbReference type="ARBA" id="ARBA00047422"/>
    </source>
</evidence>
<dbReference type="RefSeq" id="WP_064087479.1">
    <property type="nucleotide sequence ID" value="NZ_LXSG01000021.1"/>
</dbReference>
<dbReference type="PANTHER" id="PTHR10629:SF52">
    <property type="entry name" value="DNA (CYTOSINE-5)-METHYLTRANSFERASE 1"/>
    <property type="match status" value="1"/>
</dbReference>
<protein>
    <recommendedName>
        <fullName evidence="8">Cytosine-specific methyltransferase</fullName>
        <ecNumber evidence="8">2.1.1.37</ecNumber>
    </recommendedName>
</protein>
<dbReference type="InterPro" id="IPR018117">
    <property type="entry name" value="C5_DNA_meth_AS"/>
</dbReference>
<dbReference type="InterPro" id="IPR029063">
    <property type="entry name" value="SAM-dependent_MTases_sf"/>
</dbReference>
<proteinExistence type="inferred from homology"/>
<evidence type="ECO:0000313" key="9">
    <source>
        <dbReference type="EMBL" id="OAM20876.1"/>
    </source>
</evidence>
<dbReference type="PRINTS" id="PR00105">
    <property type="entry name" value="C5METTRFRASE"/>
</dbReference>
<reference evidence="10" key="1">
    <citation type="submission" date="2016-05" db="EMBL/GenBank/DDBJ databases">
        <title>Draft genome of Corynebacterium afermentans subsp. afermentans LCDC 88199T.</title>
        <authorList>
            <person name="Bernier A.-M."/>
            <person name="Bernard K."/>
        </authorList>
    </citation>
    <scope>NUCLEOTIDE SEQUENCE [LARGE SCALE GENOMIC DNA]</scope>
    <source>
        <strain evidence="10">NML04-0072</strain>
    </source>
</reference>
<dbReference type="InterPro" id="IPR031303">
    <property type="entry name" value="C5_meth_CS"/>
</dbReference>
<evidence type="ECO:0000256" key="7">
    <source>
        <dbReference type="RuleBase" id="RU000416"/>
    </source>
</evidence>
<keyword evidence="2 6" id="KW-0808">Transferase</keyword>
<gene>
    <name evidence="9" type="ORF">A7P90_03415</name>
</gene>
<dbReference type="Pfam" id="PF00145">
    <property type="entry name" value="DNA_methylase"/>
    <property type="match status" value="1"/>
</dbReference>
<dbReference type="GO" id="GO:0032259">
    <property type="term" value="P:methylation"/>
    <property type="evidence" value="ECO:0007669"/>
    <property type="project" value="UniProtKB-KW"/>
</dbReference>
<dbReference type="NCBIfam" id="TIGR00675">
    <property type="entry name" value="dcm"/>
    <property type="match status" value="1"/>
</dbReference>
<evidence type="ECO:0000256" key="6">
    <source>
        <dbReference type="PROSITE-ProRule" id="PRU01016"/>
    </source>
</evidence>
<comment type="similarity">
    <text evidence="6 7">Belongs to the class I-like SAM-binding methyltransferase superfamily. C5-methyltransferase family.</text>
</comment>
<dbReference type="Proteomes" id="UP000077589">
    <property type="component" value="Unassembled WGS sequence"/>
</dbReference>
<dbReference type="OrthoDB" id="9813719at2"/>
<name>A0A1A9RNE2_EIKCO</name>
<evidence type="ECO:0000256" key="1">
    <source>
        <dbReference type="ARBA" id="ARBA00022603"/>
    </source>
</evidence>
<dbReference type="EMBL" id="LXSG01000021">
    <property type="protein sequence ID" value="OAM20876.1"/>
    <property type="molecule type" value="Genomic_DNA"/>
</dbReference>
<evidence type="ECO:0000256" key="4">
    <source>
        <dbReference type="ARBA" id="ARBA00022747"/>
    </source>
</evidence>
<dbReference type="PROSITE" id="PS00095">
    <property type="entry name" value="C5_MTASE_2"/>
    <property type="match status" value="1"/>
</dbReference>
<accession>A0A1A9RNE2</accession>
<dbReference type="AlphaFoldDB" id="A0A1A9RNE2"/>
<dbReference type="PROSITE" id="PS00094">
    <property type="entry name" value="C5_MTASE_1"/>
    <property type="match status" value="1"/>
</dbReference>
<keyword evidence="3 6" id="KW-0949">S-adenosyl-L-methionine</keyword>
<evidence type="ECO:0000256" key="2">
    <source>
        <dbReference type="ARBA" id="ARBA00022679"/>
    </source>
</evidence>
<dbReference type="InterPro" id="IPR001525">
    <property type="entry name" value="C5_MeTfrase"/>
</dbReference>
<dbReference type="GO" id="GO:0044027">
    <property type="term" value="P:negative regulation of gene expression via chromosomal CpG island methylation"/>
    <property type="evidence" value="ECO:0007669"/>
    <property type="project" value="TreeGrafter"/>
</dbReference>
<evidence type="ECO:0000313" key="10">
    <source>
        <dbReference type="Proteomes" id="UP000077589"/>
    </source>
</evidence>
<dbReference type="SUPFAM" id="SSF53335">
    <property type="entry name" value="S-adenosyl-L-methionine-dependent methyltransferases"/>
    <property type="match status" value="1"/>
</dbReference>
<evidence type="ECO:0000256" key="3">
    <source>
        <dbReference type="ARBA" id="ARBA00022691"/>
    </source>
</evidence>
<dbReference type="Gene3D" id="3.90.120.10">
    <property type="entry name" value="DNA Methylase, subunit A, domain 2"/>
    <property type="match status" value="1"/>
</dbReference>
<dbReference type="PROSITE" id="PS51679">
    <property type="entry name" value="SAM_MT_C5"/>
    <property type="match status" value="1"/>
</dbReference>
<sequence>MKNKVVDLFSGIGGLSLGFKKEGFDIVIANEIDTNIAESYRKNYPETVMINEDIQNLNITDYLLPNENISIVIGGPPCQGFSQKGSRKILDDPRNYLFRSFYKIVEVLNPTYFVIENVPNILTAKNGLFKKEIYELFERIGYTLNSDVLSAYDFGVPQIRKRAIIIGKKGNSMVEMPKGNCEKISAWDAIEDLAFLHSGEGRFQAEYLFDPLNKYQELLRDNSNLLYNHEITKHSLLAIERMMLIPENGDKLDLPNKHRTKSIYSGTWGRIVKDKPSVTITTRFDTPSSGRFIHPFLHRAISVREAARLQSFPDSIIFYGNKTSQMKQVGNAVPPLLAQAIARIIKQDMEKENE</sequence>
<evidence type="ECO:0000256" key="8">
    <source>
        <dbReference type="RuleBase" id="RU000417"/>
    </source>
</evidence>
<organism evidence="9 10">
    <name type="scientific">Eikenella corrodens</name>
    <dbReference type="NCBI Taxonomy" id="539"/>
    <lineage>
        <taxon>Bacteria</taxon>
        <taxon>Pseudomonadati</taxon>
        <taxon>Pseudomonadota</taxon>
        <taxon>Betaproteobacteria</taxon>
        <taxon>Neisseriales</taxon>
        <taxon>Neisseriaceae</taxon>
        <taxon>Eikenella</taxon>
    </lineage>
</organism>
<keyword evidence="4" id="KW-0680">Restriction system</keyword>
<comment type="catalytic activity">
    <reaction evidence="5 8">
        <text>a 2'-deoxycytidine in DNA + S-adenosyl-L-methionine = a 5-methyl-2'-deoxycytidine in DNA + S-adenosyl-L-homocysteine + H(+)</text>
        <dbReference type="Rhea" id="RHEA:13681"/>
        <dbReference type="Rhea" id="RHEA-COMP:11369"/>
        <dbReference type="Rhea" id="RHEA-COMP:11370"/>
        <dbReference type="ChEBI" id="CHEBI:15378"/>
        <dbReference type="ChEBI" id="CHEBI:57856"/>
        <dbReference type="ChEBI" id="CHEBI:59789"/>
        <dbReference type="ChEBI" id="CHEBI:85452"/>
        <dbReference type="ChEBI" id="CHEBI:85454"/>
        <dbReference type="EC" id="2.1.1.37"/>
    </reaction>
</comment>
<keyword evidence="1 6" id="KW-0489">Methyltransferase</keyword>
<dbReference type="GO" id="GO:0003886">
    <property type="term" value="F:DNA (cytosine-5-)-methyltransferase activity"/>
    <property type="evidence" value="ECO:0007669"/>
    <property type="project" value="UniProtKB-EC"/>
</dbReference>
<dbReference type="PANTHER" id="PTHR10629">
    <property type="entry name" value="CYTOSINE-SPECIFIC METHYLTRANSFERASE"/>
    <property type="match status" value="1"/>
</dbReference>
<comment type="caution">
    <text evidence="9">The sequence shown here is derived from an EMBL/GenBank/DDBJ whole genome shotgun (WGS) entry which is preliminary data.</text>
</comment>
<dbReference type="Gene3D" id="3.40.50.150">
    <property type="entry name" value="Vaccinia Virus protein VP39"/>
    <property type="match status" value="1"/>
</dbReference>
<dbReference type="EC" id="2.1.1.37" evidence="8"/>